<reference evidence="1 2" key="1">
    <citation type="journal article" date="2016" name="Mol. Biol. Evol.">
        <title>Comparative Genomics of Early-Diverging Mushroom-Forming Fungi Provides Insights into the Origins of Lignocellulose Decay Capabilities.</title>
        <authorList>
            <person name="Nagy L.G."/>
            <person name="Riley R."/>
            <person name="Tritt A."/>
            <person name="Adam C."/>
            <person name="Daum C."/>
            <person name="Floudas D."/>
            <person name="Sun H."/>
            <person name="Yadav J.S."/>
            <person name="Pangilinan J."/>
            <person name="Larsson K.H."/>
            <person name="Matsuura K."/>
            <person name="Barry K."/>
            <person name="Labutti K."/>
            <person name="Kuo R."/>
            <person name="Ohm R.A."/>
            <person name="Bhattacharya S.S."/>
            <person name="Shirouzu T."/>
            <person name="Yoshinaga Y."/>
            <person name="Martin F.M."/>
            <person name="Grigoriev I.V."/>
            <person name="Hibbett D.S."/>
        </authorList>
    </citation>
    <scope>NUCLEOTIDE SEQUENCE [LARGE SCALE GENOMIC DNA]</scope>
    <source>
        <strain evidence="1 2">93-53</strain>
    </source>
</reference>
<protein>
    <submittedName>
        <fullName evidence="1">Uncharacterized protein</fullName>
    </submittedName>
</protein>
<evidence type="ECO:0000313" key="1">
    <source>
        <dbReference type="EMBL" id="KZT01558.1"/>
    </source>
</evidence>
<dbReference type="InParanoid" id="A0A165BS84"/>
<sequence length="77" mass="8373">MVFEPILGLLAGVLGVIVLLEHHILHSFASILQAILQLILQNADIKVCIHPAINIAGIFTPSQPIQPHIIKDPPPNF</sequence>
<dbReference type="Proteomes" id="UP000076871">
    <property type="component" value="Unassembled WGS sequence"/>
</dbReference>
<keyword evidence="2" id="KW-1185">Reference proteome</keyword>
<proteinExistence type="predicted"/>
<organism evidence="1 2">
    <name type="scientific">Laetiporus sulphureus 93-53</name>
    <dbReference type="NCBI Taxonomy" id="1314785"/>
    <lineage>
        <taxon>Eukaryota</taxon>
        <taxon>Fungi</taxon>
        <taxon>Dikarya</taxon>
        <taxon>Basidiomycota</taxon>
        <taxon>Agaricomycotina</taxon>
        <taxon>Agaricomycetes</taxon>
        <taxon>Polyporales</taxon>
        <taxon>Laetiporus</taxon>
    </lineage>
</organism>
<accession>A0A165BS84</accession>
<dbReference type="GeneID" id="63831001"/>
<dbReference type="EMBL" id="KV427663">
    <property type="protein sequence ID" value="KZT01558.1"/>
    <property type="molecule type" value="Genomic_DNA"/>
</dbReference>
<name>A0A165BS84_9APHY</name>
<dbReference type="AlphaFoldDB" id="A0A165BS84"/>
<dbReference type="RefSeq" id="XP_040759298.1">
    <property type="nucleotide sequence ID" value="XM_040913973.1"/>
</dbReference>
<evidence type="ECO:0000313" key="2">
    <source>
        <dbReference type="Proteomes" id="UP000076871"/>
    </source>
</evidence>
<gene>
    <name evidence="1" type="ORF">LAESUDRAFT_796108</name>
</gene>